<dbReference type="PIRSF" id="PIRSF035875">
    <property type="entry name" value="RNase_BN"/>
    <property type="match status" value="1"/>
</dbReference>
<proteinExistence type="predicted"/>
<dbReference type="Pfam" id="PF03631">
    <property type="entry name" value="Virul_fac_BrkB"/>
    <property type="match status" value="1"/>
</dbReference>
<protein>
    <submittedName>
        <fullName evidence="7">YihY/virulence factor BrkB family protein</fullName>
    </submittedName>
</protein>
<keyword evidence="4 6" id="KW-1133">Transmembrane helix</keyword>
<evidence type="ECO:0000256" key="5">
    <source>
        <dbReference type="ARBA" id="ARBA00023136"/>
    </source>
</evidence>
<feature type="transmembrane region" description="Helical" evidence="6">
    <location>
        <begin position="178"/>
        <end position="198"/>
    </location>
</feature>
<dbReference type="GO" id="GO:0005886">
    <property type="term" value="C:plasma membrane"/>
    <property type="evidence" value="ECO:0007669"/>
    <property type="project" value="UniProtKB-SubCell"/>
</dbReference>
<keyword evidence="2" id="KW-1003">Cell membrane</keyword>
<keyword evidence="5 6" id="KW-0472">Membrane</keyword>
<reference evidence="7" key="2">
    <citation type="submission" date="2021-04" db="EMBL/GenBank/DDBJ databases">
        <authorList>
            <person name="Gilroy R."/>
        </authorList>
    </citation>
    <scope>NUCLEOTIDE SEQUENCE</scope>
    <source>
        <strain evidence="7">6627</strain>
    </source>
</reference>
<evidence type="ECO:0000313" key="8">
    <source>
        <dbReference type="Proteomes" id="UP000823963"/>
    </source>
</evidence>
<comment type="subcellular location">
    <subcellularLocation>
        <location evidence="1">Cell membrane</location>
        <topology evidence="1">Multi-pass membrane protein</topology>
    </subcellularLocation>
</comment>
<evidence type="ECO:0000256" key="3">
    <source>
        <dbReference type="ARBA" id="ARBA00022692"/>
    </source>
</evidence>
<dbReference type="Proteomes" id="UP000823963">
    <property type="component" value="Unassembled WGS sequence"/>
</dbReference>
<feature type="transmembrane region" description="Helical" evidence="6">
    <location>
        <begin position="83"/>
        <end position="104"/>
    </location>
</feature>
<comment type="caution">
    <text evidence="7">The sequence shown here is derived from an EMBL/GenBank/DDBJ whole genome shotgun (WGS) entry which is preliminary data.</text>
</comment>
<feature type="transmembrane region" description="Helical" evidence="6">
    <location>
        <begin position="249"/>
        <end position="270"/>
    </location>
</feature>
<dbReference type="AlphaFoldDB" id="A0A9D1UW92"/>
<feature type="transmembrane region" description="Helical" evidence="6">
    <location>
        <begin position="125"/>
        <end position="158"/>
    </location>
</feature>
<evidence type="ECO:0000256" key="6">
    <source>
        <dbReference type="SAM" id="Phobius"/>
    </source>
</evidence>
<sequence length="305" mass="34546">MKKLGCKCKAFFKAVLSKTIQGDIFNTAIIVTYFVLLTIVPIVIFIGNILPMMHINAAKIMPYLNVALPEPIYNFLGPIVRKFLTHGSGGVASFSMLFTLWAGSRAINALKRSMNQIFGVGDSQDFIATTILSILITISFGALLVTVFVIYSFGQIVLEYLTPIFQLPLSYLEIFLKYRWSVTFIIIFIILCLLYIVLPNVKVHWLSVWPGALIASLGWMALTGIFTIYVKYFAYRVLSYGTLGTFLVLLFWMNYSNLIILFGAIVNAFIEEQRYGTVVPKEHKFGKKVRQKVHEKHIEKINNAK</sequence>
<accession>A0A9D1UW92</accession>
<dbReference type="NCBIfam" id="TIGR00765">
    <property type="entry name" value="yihY_not_rbn"/>
    <property type="match status" value="1"/>
</dbReference>
<evidence type="ECO:0000256" key="4">
    <source>
        <dbReference type="ARBA" id="ARBA00022989"/>
    </source>
</evidence>
<reference evidence="7" key="1">
    <citation type="journal article" date="2021" name="PeerJ">
        <title>Extensive microbial diversity within the chicken gut microbiome revealed by metagenomics and culture.</title>
        <authorList>
            <person name="Gilroy R."/>
            <person name="Ravi A."/>
            <person name="Getino M."/>
            <person name="Pursley I."/>
            <person name="Horton D.L."/>
            <person name="Alikhan N.F."/>
            <person name="Baker D."/>
            <person name="Gharbi K."/>
            <person name="Hall N."/>
            <person name="Watson M."/>
            <person name="Adriaenssens E.M."/>
            <person name="Foster-Nyarko E."/>
            <person name="Jarju S."/>
            <person name="Secka A."/>
            <person name="Antonio M."/>
            <person name="Oren A."/>
            <person name="Chaudhuri R.R."/>
            <person name="La Ragione R."/>
            <person name="Hildebrand F."/>
            <person name="Pallen M.J."/>
        </authorList>
    </citation>
    <scope>NUCLEOTIDE SEQUENCE</scope>
    <source>
        <strain evidence="7">6627</strain>
    </source>
</reference>
<feature type="transmembrane region" description="Helical" evidence="6">
    <location>
        <begin position="205"/>
        <end position="229"/>
    </location>
</feature>
<dbReference type="PANTHER" id="PTHR30213">
    <property type="entry name" value="INNER MEMBRANE PROTEIN YHJD"/>
    <property type="match status" value="1"/>
</dbReference>
<feature type="transmembrane region" description="Helical" evidence="6">
    <location>
        <begin position="24"/>
        <end position="46"/>
    </location>
</feature>
<gene>
    <name evidence="7" type="ORF">H9861_02350</name>
</gene>
<organism evidence="7 8">
    <name type="scientific">Candidatus Ligilactobacillus excrementigallinarum</name>
    <dbReference type="NCBI Taxonomy" id="2838641"/>
    <lineage>
        <taxon>Bacteria</taxon>
        <taxon>Bacillati</taxon>
        <taxon>Bacillota</taxon>
        <taxon>Bacilli</taxon>
        <taxon>Lactobacillales</taxon>
        <taxon>Lactobacillaceae</taxon>
        <taxon>Ligilactobacillus</taxon>
    </lineage>
</organism>
<dbReference type="EMBL" id="DXFP01000017">
    <property type="protein sequence ID" value="HIX01575.1"/>
    <property type="molecule type" value="Genomic_DNA"/>
</dbReference>
<dbReference type="InterPro" id="IPR017039">
    <property type="entry name" value="Virul_fac_BrkB"/>
</dbReference>
<evidence type="ECO:0000313" key="7">
    <source>
        <dbReference type="EMBL" id="HIX01575.1"/>
    </source>
</evidence>
<dbReference type="PANTHER" id="PTHR30213:SF0">
    <property type="entry name" value="UPF0761 MEMBRANE PROTEIN YIHY"/>
    <property type="match status" value="1"/>
</dbReference>
<evidence type="ECO:0000256" key="1">
    <source>
        <dbReference type="ARBA" id="ARBA00004651"/>
    </source>
</evidence>
<name>A0A9D1UW92_9LACO</name>
<evidence type="ECO:0000256" key="2">
    <source>
        <dbReference type="ARBA" id="ARBA00022475"/>
    </source>
</evidence>
<keyword evidence="3 6" id="KW-0812">Transmembrane</keyword>